<keyword evidence="4" id="KW-0804">Transcription</keyword>
<evidence type="ECO:0000259" key="6">
    <source>
        <dbReference type="PROSITE" id="PS50066"/>
    </source>
</evidence>
<dbReference type="GO" id="GO:0003677">
    <property type="term" value="F:DNA binding"/>
    <property type="evidence" value="ECO:0007669"/>
    <property type="project" value="UniProtKB-KW"/>
</dbReference>
<keyword evidence="3" id="KW-0238">DNA-binding</keyword>
<keyword evidence="2" id="KW-0805">Transcription regulation</keyword>
<organism evidence="7">
    <name type="scientific">Coffea arabica</name>
    <name type="common">Arabian coffee</name>
    <dbReference type="NCBI Taxonomy" id="13443"/>
    <lineage>
        <taxon>Eukaryota</taxon>
        <taxon>Viridiplantae</taxon>
        <taxon>Streptophyta</taxon>
        <taxon>Embryophyta</taxon>
        <taxon>Tracheophyta</taxon>
        <taxon>Spermatophyta</taxon>
        <taxon>Magnoliopsida</taxon>
        <taxon>eudicotyledons</taxon>
        <taxon>Gunneridae</taxon>
        <taxon>Pentapetalae</taxon>
        <taxon>asterids</taxon>
        <taxon>lamiids</taxon>
        <taxon>Gentianales</taxon>
        <taxon>Rubiaceae</taxon>
        <taxon>Ixoroideae</taxon>
        <taxon>Gardenieae complex</taxon>
        <taxon>Bertiereae - Coffeeae clade</taxon>
        <taxon>Coffeeae</taxon>
        <taxon>Coffea</taxon>
    </lineage>
</organism>
<dbReference type="SUPFAM" id="SSF55455">
    <property type="entry name" value="SRF-like"/>
    <property type="match status" value="1"/>
</dbReference>
<dbReference type="InterPro" id="IPR050142">
    <property type="entry name" value="MADS-box/MEF2_TF"/>
</dbReference>
<comment type="subcellular location">
    <subcellularLocation>
        <location evidence="1">Nucleus</location>
    </subcellularLocation>
</comment>
<dbReference type="Gene3D" id="3.40.1810.10">
    <property type="entry name" value="Transcription factor, MADS-box"/>
    <property type="match status" value="1"/>
</dbReference>
<feature type="domain" description="MADS-box" evidence="6">
    <location>
        <begin position="1"/>
        <end position="47"/>
    </location>
</feature>
<evidence type="ECO:0000313" key="7">
    <source>
        <dbReference type="EMBL" id="AHW58029.1"/>
    </source>
</evidence>
<dbReference type="PROSITE" id="PS50066">
    <property type="entry name" value="MADS_BOX_2"/>
    <property type="match status" value="1"/>
</dbReference>
<dbReference type="AlphaFoldDB" id="X5DAS5"/>
<evidence type="ECO:0000256" key="2">
    <source>
        <dbReference type="ARBA" id="ARBA00023015"/>
    </source>
</evidence>
<dbReference type="InterPro" id="IPR036879">
    <property type="entry name" value="TF_MADSbox_sf"/>
</dbReference>
<dbReference type="SMART" id="SM00432">
    <property type="entry name" value="MADS"/>
    <property type="match status" value="1"/>
</dbReference>
<dbReference type="Pfam" id="PF00319">
    <property type="entry name" value="SRF-TF"/>
    <property type="match status" value="1"/>
</dbReference>
<sequence length="66" mass="7311">MLRGKTQIKRIESATSRQVTLSKRRRGVLKKAFELSQALCDAEVALIGGSFMNSQVPGTFTINIRT</sequence>
<keyword evidence="5" id="KW-0539">Nucleus</keyword>
<evidence type="ECO:0000256" key="1">
    <source>
        <dbReference type="ARBA" id="ARBA00004123"/>
    </source>
</evidence>
<reference evidence="7" key="1">
    <citation type="journal article" date="2014" name="Plant Reprod.">
        <title>Flower development in Coffea arabica L.: new insights into MADS-box genes.</title>
        <authorList>
            <person name="de Oliveira R.R."/>
            <person name="Cesarino I."/>
            <person name="Mazzafera P."/>
            <person name="Dornelas M.C."/>
        </authorList>
    </citation>
    <scope>NUCLEOTIDE SEQUENCE</scope>
</reference>
<dbReference type="GO" id="GO:0005634">
    <property type="term" value="C:nucleus"/>
    <property type="evidence" value="ECO:0007669"/>
    <property type="project" value="UniProtKB-SubCell"/>
</dbReference>
<evidence type="ECO:0000256" key="5">
    <source>
        <dbReference type="ARBA" id="ARBA00023242"/>
    </source>
</evidence>
<evidence type="ECO:0000256" key="4">
    <source>
        <dbReference type="ARBA" id="ARBA00023163"/>
    </source>
</evidence>
<dbReference type="PANTHER" id="PTHR48019">
    <property type="entry name" value="SERUM RESPONSE FACTOR HOMOLOG"/>
    <property type="match status" value="1"/>
</dbReference>
<evidence type="ECO:0000256" key="3">
    <source>
        <dbReference type="ARBA" id="ARBA00023125"/>
    </source>
</evidence>
<dbReference type="InterPro" id="IPR002100">
    <property type="entry name" value="TF_MADSbox"/>
</dbReference>
<protein>
    <submittedName>
        <fullName evidence="7">TM3-3</fullName>
    </submittedName>
</protein>
<gene>
    <name evidence="7" type="primary">TM3-3</name>
</gene>
<dbReference type="EMBL" id="KJ483228">
    <property type="protein sequence ID" value="AHW58029.1"/>
    <property type="molecule type" value="mRNA"/>
</dbReference>
<accession>X5DAS5</accession>
<dbReference type="PRINTS" id="PR00404">
    <property type="entry name" value="MADSDOMAIN"/>
</dbReference>
<proteinExistence type="evidence at transcript level"/>
<dbReference type="GO" id="GO:0046983">
    <property type="term" value="F:protein dimerization activity"/>
    <property type="evidence" value="ECO:0007669"/>
    <property type="project" value="InterPro"/>
</dbReference>
<name>X5DAS5_COFAR</name>